<evidence type="ECO:0000256" key="3">
    <source>
        <dbReference type="ARBA" id="ARBA00022722"/>
    </source>
</evidence>
<evidence type="ECO:0000259" key="7">
    <source>
        <dbReference type="PROSITE" id="PS50994"/>
    </source>
</evidence>
<dbReference type="SUPFAM" id="SSF53098">
    <property type="entry name" value="Ribonuclease H-like"/>
    <property type="match status" value="1"/>
</dbReference>
<keyword evidence="1" id="KW-0808">Transferase</keyword>
<dbReference type="InterPro" id="IPR012337">
    <property type="entry name" value="RNaseH-like_sf"/>
</dbReference>
<dbReference type="EMBL" id="VWPP01000282">
    <property type="protein sequence ID" value="NXE79298.1"/>
    <property type="molecule type" value="Genomic_DNA"/>
</dbReference>
<evidence type="ECO:0000256" key="4">
    <source>
        <dbReference type="ARBA" id="ARBA00022759"/>
    </source>
</evidence>
<evidence type="ECO:0000256" key="1">
    <source>
        <dbReference type="ARBA" id="ARBA00022679"/>
    </source>
</evidence>
<keyword evidence="3" id="KW-0540">Nuclease</keyword>
<protein>
    <submittedName>
        <fullName evidence="8">POK25 protein</fullName>
    </submittedName>
</protein>
<evidence type="ECO:0000256" key="5">
    <source>
        <dbReference type="ARBA" id="ARBA00022801"/>
    </source>
</evidence>
<evidence type="ECO:0000256" key="6">
    <source>
        <dbReference type="ARBA" id="ARBA00022918"/>
    </source>
</evidence>
<comment type="caution">
    <text evidence="8">The sequence shown here is derived from an EMBL/GenBank/DDBJ whole genome shotgun (WGS) entry which is preliminary data.</text>
</comment>
<feature type="domain" description="Integrase catalytic" evidence="7">
    <location>
        <begin position="1"/>
        <end position="105"/>
    </location>
</feature>
<sequence length="105" mass="11656">RGLKALQLWQTDVTHYSEFGKQKYVRVTVDTYSAAVVASAHTGETSRDVIRHWQRAFSVLGIPLEVKTDNGPAYSSKVVSQFLSQWGISHKFGIPHSPTGQAIVE</sequence>
<keyword evidence="4" id="KW-0255">Endonuclease</keyword>
<evidence type="ECO:0000256" key="2">
    <source>
        <dbReference type="ARBA" id="ARBA00022695"/>
    </source>
</evidence>
<keyword evidence="6" id="KW-0695">RNA-directed DNA polymerase</keyword>
<evidence type="ECO:0000313" key="9">
    <source>
        <dbReference type="Proteomes" id="UP000525205"/>
    </source>
</evidence>
<dbReference type="GO" id="GO:0003964">
    <property type="term" value="F:RNA-directed DNA polymerase activity"/>
    <property type="evidence" value="ECO:0007669"/>
    <property type="project" value="UniProtKB-KW"/>
</dbReference>
<reference evidence="8 9" key="1">
    <citation type="submission" date="2019-09" db="EMBL/GenBank/DDBJ databases">
        <title>Bird 10,000 Genomes (B10K) Project - Family phase.</title>
        <authorList>
            <person name="Zhang G."/>
        </authorList>
    </citation>
    <scope>NUCLEOTIDE SEQUENCE [LARGE SCALE GENOMIC DNA]</scope>
    <source>
        <strain evidence="8">B10K-CU-031-03</strain>
        <tissue evidence="8">Muscle</tissue>
    </source>
</reference>
<keyword evidence="2" id="KW-0548">Nucleotidyltransferase</keyword>
<dbReference type="Pfam" id="PF00665">
    <property type="entry name" value="rve"/>
    <property type="match status" value="1"/>
</dbReference>
<gene>
    <name evidence="8" type="primary">Ervk25_0</name>
    <name evidence="8" type="ORF">COCCOC_R15176</name>
</gene>
<keyword evidence="5" id="KW-0378">Hydrolase</keyword>
<dbReference type="PROSITE" id="PS50994">
    <property type="entry name" value="INTEGRASE"/>
    <property type="match status" value="1"/>
</dbReference>
<feature type="non-terminal residue" evidence="8">
    <location>
        <position position="1"/>
    </location>
</feature>
<name>A0A7K8PK74_COCCO</name>
<evidence type="ECO:0000313" key="8">
    <source>
        <dbReference type="EMBL" id="NXE79298.1"/>
    </source>
</evidence>
<dbReference type="Proteomes" id="UP000525205">
    <property type="component" value="Unassembled WGS sequence"/>
</dbReference>
<dbReference type="GO" id="GO:0035613">
    <property type="term" value="F:RNA stem-loop binding"/>
    <property type="evidence" value="ECO:0007669"/>
    <property type="project" value="TreeGrafter"/>
</dbReference>
<organism evidence="8 9">
    <name type="scientific">Cochlearius cochlearius</name>
    <name type="common">Boat-billed heron</name>
    <dbReference type="NCBI Taxonomy" id="110676"/>
    <lineage>
        <taxon>Eukaryota</taxon>
        <taxon>Metazoa</taxon>
        <taxon>Chordata</taxon>
        <taxon>Craniata</taxon>
        <taxon>Vertebrata</taxon>
        <taxon>Euteleostomi</taxon>
        <taxon>Archelosauria</taxon>
        <taxon>Archosauria</taxon>
        <taxon>Dinosauria</taxon>
        <taxon>Saurischia</taxon>
        <taxon>Theropoda</taxon>
        <taxon>Coelurosauria</taxon>
        <taxon>Aves</taxon>
        <taxon>Neognathae</taxon>
        <taxon>Neoaves</taxon>
        <taxon>Aequornithes</taxon>
        <taxon>Pelecaniformes</taxon>
        <taxon>Ardeidae</taxon>
        <taxon>Cochlearius</taxon>
    </lineage>
</organism>
<dbReference type="GO" id="GO:0004519">
    <property type="term" value="F:endonuclease activity"/>
    <property type="evidence" value="ECO:0007669"/>
    <property type="project" value="UniProtKB-KW"/>
</dbReference>
<dbReference type="PANTHER" id="PTHR41694">
    <property type="entry name" value="ENDOGENOUS RETROVIRUS GROUP K MEMBER POL PROTEIN"/>
    <property type="match status" value="1"/>
</dbReference>
<dbReference type="InterPro" id="IPR001584">
    <property type="entry name" value="Integrase_cat-core"/>
</dbReference>
<proteinExistence type="predicted"/>
<dbReference type="Gene3D" id="3.30.420.10">
    <property type="entry name" value="Ribonuclease H-like superfamily/Ribonuclease H"/>
    <property type="match status" value="1"/>
</dbReference>
<keyword evidence="9" id="KW-1185">Reference proteome</keyword>
<dbReference type="InterPro" id="IPR036397">
    <property type="entry name" value="RNaseH_sf"/>
</dbReference>
<feature type="non-terminal residue" evidence="8">
    <location>
        <position position="105"/>
    </location>
</feature>
<dbReference type="PANTHER" id="PTHR41694:SF3">
    <property type="entry name" value="RNA-DIRECTED DNA POLYMERASE-RELATED"/>
    <property type="match status" value="1"/>
</dbReference>
<dbReference type="GO" id="GO:0015074">
    <property type="term" value="P:DNA integration"/>
    <property type="evidence" value="ECO:0007669"/>
    <property type="project" value="InterPro"/>
</dbReference>
<accession>A0A7K8PK74</accession>
<dbReference type="GO" id="GO:0016787">
    <property type="term" value="F:hydrolase activity"/>
    <property type="evidence" value="ECO:0007669"/>
    <property type="project" value="UniProtKB-KW"/>
</dbReference>
<dbReference type="AlphaFoldDB" id="A0A7K8PK74"/>